<feature type="domain" description="Peptidase A1" evidence="8">
    <location>
        <begin position="54"/>
        <end position="403"/>
    </location>
</feature>
<comment type="subcellular location">
    <subcellularLocation>
        <location evidence="1">Membrane</location>
        <topology evidence="1">Single-pass membrane protein</topology>
    </subcellularLocation>
</comment>
<evidence type="ECO:0000256" key="5">
    <source>
        <dbReference type="SAM" id="MobiDB-lite"/>
    </source>
</evidence>
<evidence type="ECO:0000313" key="9">
    <source>
        <dbReference type="EMBL" id="ODM15407.1"/>
    </source>
</evidence>
<keyword evidence="7" id="KW-0732">Signal</keyword>
<dbReference type="OrthoDB" id="4074350at2759"/>
<protein>
    <recommendedName>
        <fullName evidence="8">Peptidase A1 domain-containing protein</fullName>
    </recommendedName>
</protein>
<dbReference type="VEuPathDB" id="FungiDB:SI65_09010"/>
<evidence type="ECO:0000256" key="6">
    <source>
        <dbReference type="SAM" id="Phobius"/>
    </source>
</evidence>
<dbReference type="GO" id="GO:0071944">
    <property type="term" value="C:cell periphery"/>
    <property type="evidence" value="ECO:0007669"/>
    <property type="project" value="UniProtKB-ARBA"/>
</dbReference>
<dbReference type="InterPro" id="IPR021109">
    <property type="entry name" value="Peptidase_aspartic_dom_sf"/>
</dbReference>
<dbReference type="PROSITE" id="PS51767">
    <property type="entry name" value="PEPTIDASE_A1"/>
    <property type="match status" value="1"/>
</dbReference>
<feature type="region of interest" description="Disordered" evidence="5">
    <location>
        <begin position="505"/>
        <end position="559"/>
    </location>
</feature>
<evidence type="ECO:0000256" key="2">
    <source>
        <dbReference type="ARBA" id="ARBA00022692"/>
    </source>
</evidence>
<feature type="signal peptide" evidence="7">
    <location>
        <begin position="1"/>
        <end position="29"/>
    </location>
</feature>
<feature type="region of interest" description="Disordered" evidence="5">
    <location>
        <begin position="420"/>
        <end position="449"/>
    </location>
</feature>
<dbReference type="GO" id="GO:0016020">
    <property type="term" value="C:membrane"/>
    <property type="evidence" value="ECO:0007669"/>
    <property type="project" value="UniProtKB-SubCell"/>
</dbReference>
<dbReference type="STRING" id="573508.A0A1E3B391"/>
<dbReference type="EMBL" id="JXNT01000016">
    <property type="protein sequence ID" value="ODM15407.1"/>
    <property type="molecule type" value="Genomic_DNA"/>
</dbReference>
<evidence type="ECO:0000256" key="7">
    <source>
        <dbReference type="SAM" id="SignalP"/>
    </source>
</evidence>
<keyword evidence="4 6" id="KW-0472">Membrane</keyword>
<gene>
    <name evidence="9" type="ORF">SI65_09010</name>
</gene>
<evidence type="ECO:0000256" key="3">
    <source>
        <dbReference type="ARBA" id="ARBA00022989"/>
    </source>
</evidence>
<keyword evidence="3 6" id="KW-1133">Transmembrane helix</keyword>
<reference evidence="9 10" key="1">
    <citation type="journal article" date="2016" name="BMC Genomics">
        <title>Comparative genomic and transcriptomic analyses of the Fuzhuan brick tea-fermentation fungus Aspergillus cristatus.</title>
        <authorList>
            <person name="Ge Y."/>
            <person name="Wang Y."/>
            <person name="Liu Y."/>
            <person name="Tan Y."/>
            <person name="Ren X."/>
            <person name="Zhang X."/>
            <person name="Hyde K.D."/>
            <person name="Liu Y."/>
            <person name="Liu Z."/>
        </authorList>
    </citation>
    <scope>NUCLEOTIDE SEQUENCE [LARGE SCALE GENOMIC DNA]</scope>
    <source>
        <strain evidence="9 10">GZAAS20.1005</strain>
    </source>
</reference>
<dbReference type="PANTHER" id="PTHR15549">
    <property type="entry name" value="PAIRED IMMUNOGLOBULIN-LIKE TYPE 2 RECEPTOR"/>
    <property type="match status" value="1"/>
</dbReference>
<feature type="chain" id="PRO_5009123365" description="Peptidase A1 domain-containing protein" evidence="7">
    <location>
        <begin position="30"/>
        <end position="559"/>
    </location>
</feature>
<keyword evidence="10" id="KW-1185">Reference proteome</keyword>
<evidence type="ECO:0000256" key="1">
    <source>
        <dbReference type="ARBA" id="ARBA00004167"/>
    </source>
</evidence>
<keyword evidence="2 6" id="KW-0812">Transmembrane</keyword>
<accession>A0A1E3B391</accession>
<evidence type="ECO:0000313" key="10">
    <source>
        <dbReference type="Proteomes" id="UP000094569"/>
    </source>
</evidence>
<dbReference type="SUPFAM" id="SSF50630">
    <property type="entry name" value="Acid proteases"/>
    <property type="match status" value="1"/>
</dbReference>
<dbReference type="AlphaFoldDB" id="A0A1E3B391"/>
<dbReference type="Gene3D" id="2.40.70.10">
    <property type="entry name" value="Acid Proteases"/>
    <property type="match status" value="2"/>
</dbReference>
<proteinExistence type="predicted"/>
<sequence>MILHPFYKNSKVGLLVSLIPCWFWGQASAECLPEPIDVRIGNVTFEDYNNNVIRGLDISVGSPKQSFAFLPQTPLNNTFVYGVEDPLCGKSWSTNGCATFRGGLYDNTSSSSIGTAAAGSHPPKGAGYPPCEWVTDDVTLSSNTTVEDFAFGIALKDWGEQGYHPQSALGVGRNSSILNSLKQAGQIASRSWSMFWGLEGATADTQMDGIFVMGGYDRAKTSGPNYTSSLSYTNANCLTGMVVTISDMTLNLANGSSASLFGGVNSAAMTACIDPDYPTLMAIPYSPYFTNFETITDTFITDRAYGINYYGMMYDEDTKPYTGDLTITLSNGLSVRITNDQLVIPELTVDEKSGAIISNSSTPELILNSQQEVNENDIARLGRQFFTAAYLMVNHDTNQYTLWQANATTEKDLVVVDENNDVWPDPCSADTPSSSSSSNPNAQQKSGISSGGIAGAVVGSVAGASLIIGALFFLLRKKKNAAASQNVAPSPGKGSDKQAVDLTPHAAQELPADPHAPVAPRELPDNNVVRQELPAGSETAFMSELPEKSEVTRHPAELE</sequence>
<name>A0A1E3B391_ASPCR</name>
<feature type="compositionally biased region" description="Basic and acidic residues" evidence="5">
    <location>
        <begin position="545"/>
        <end position="559"/>
    </location>
</feature>
<dbReference type="InterPro" id="IPR051694">
    <property type="entry name" value="Immunoregulatory_rcpt-like"/>
</dbReference>
<organism evidence="9 10">
    <name type="scientific">Aspergillus cristatus</name>
    <name type="common">Chinese Fuzhuan brick tea-fermentation fungus</name>
    <name type="synonym">Eurotium cristatum</name>
    <dbReference type="NCBI Taxonomy" id="573508"/>
    <lineage>
        <taxon>Eukaryota</taxon>
        <taxon>Fungi</taxon>
        <taxon>Dikarya</taxon>
        <taxon>Ascomycota</taxon>
        <taxon>Pezizomycotina</taxon>
        <taxon>Eurotiomycetes</taxon>
        <taxon>Eurotiomycetidae</taxon>
        <taxon>Eurotiales</taxon>
        <taxon>Aspergillaceae</taxon>
        <taxon>Aspergillus</taxon>
        <taxon>Aspergillus subgen. Aspergillus</taxon>
    </lineage>
</organism>
<dbReference type="InterPro" id="IPR033121">
    <property type="entry name" value="PEPTIDASE_A1"/>
</dbReference>
<evidence type="ECO:0000256" key="4">
    <source>
        <dbReference type="ARBA" id="ARBA00023136"/>
    </source>
</evidence>
<feature type="transmembrane region" description="Helical" evidence="6">
    <location>
        <begin position="453"/>
        <end position="475"/>
    </location>
</feature>
<dbReference type="Proteomes" id="UP000094569">
    <property type="component" value="Unassembled WGS sequence"/>
</dbReference>
<evidence type="ECO:0000259" key="8">
    <source>
        <dbReference type="PROSITE" id="PS51767"/>
    </source>
</evidence>
<comment type="caution">
    <text evidence="9">The sequence shown here is derived from an EMBL/GenBank/DDBJ whole genome shotgun (WGS) entry which is preliminary data.</text>
</comment>